<dbReference type="Pfam" id="PF00010">
    <property type="entry name" value="HLH"/>
    <property type="match status" value="1"/>
</dbReference>
<dbReference type="GO" id="GO:0045944">
    <property type="term" value="P:positive regulation of transcription by RNA polymerase II"/>
    <property type="evidence" value="ECO:0007669"/>
    <property type="project" value="TreeGrafter"/>
</dbReference>
<dbReference type="SUPFAM" id="SSF47459">
    <property type="entry name" value="HLH, helix-loop-helix DNA-binding domain"/>
    <property type="match status" value="1"/>
</dbReference>
<dbReference type="PANTHER" id="PTHR19290">
    <property type="entry name" value="BASIC HELIX-LOOP-HELIX PROTEIN NEUROGENIN-RELATED"/>
    <property type="match status" value="1"/>
</dbReference>
<dbReference type="GO" id="GO:0000981">
    <property type="term" value="F:DNA-binding transcription factor activity, RNA polymerase II-specific"/>
    <property type="evidence" value="ECO:0007669"/>
    <property type="project" value="TreeGrafter"/>
</dbReference>
<dbReference type="Proteomes" id="UP001209878">
    <property type="component" value="Unassembled WGS sequence"/>
</dbReference>
<dbReference type="FunFam" id="4.10.280.10:FF:000006">
    <property type="entry name" value="Neurogenic differentiation factor"/>
    <property type="match status" value="1"/>
</dbReference>
<keyword evidence="7" id="KW-0539">Nucleus</keyword>
<proteinExistence type="predicted"/>
<dbReference type="EMBL" id="JAODUO010000007">
    <property type="protein sequence ID" value="KAK2193765.1"/>
    <property type="molecule type" value="Genomic_DNA"/>
</dbReference>
<keyword evidence="5" id="KW-0238">DNA-binding</keyword>
<dbReference type="AlphaFoldDB" id="A0AAD9ULK8"/>
<evidence type="ECO:0000256" key="1">
    <source>
        <dbReference type="ARBA" id="ARBA00022473"/>
    </source>
</evidence>
<gene>
    <name evidence="10" type="ORF">NP493_7g09028</name>
</gene>
<evidence type="ECO:0000256" key="8">
    <source>
        <dbReference type="SAM" id="MobiDB-lite"/>
    </source>
</evidence>
<feature type="compositionally biased region" description="Low complexity" evidence="8">
    <location>
        <begin position="27"/>
        <end position="37"/>
    </location>
</feature>
<protein>
    <recommendedName>
        <fullName evidence="9">BHLH domain-containing protein</fullName>
    </recommendedName>
</protein>
<dbReference type="PROSITE" id="PS50888">
    <property type="entry name" value="BHLH"/>
    <property type="match status" value="1"/>
</dbReference>
<feature type="region of interest" description="Disordered" evidence="8">
    <location>
        <begin position="1"/>
        <end position="49"/>
    </location>
</feature>
<dbReference type="Gene3D" id="4.10.280.10">
    <property type="entry name" value="Helix-loop-helix DNA-binding domain"/>
    <property type="match status" value="1"/>
</dbReference>
<organism evidence="10 11">
    <name type="scientific">Ridgeia piscesae</name>
    <name type="common">Tubeworm</name>
    <dbReference type="NCBI Taxonomy" id="27915"/>
    <lineage>
        <taxon>Eukaryota</taxon>
        <taxon>Metazoa</taxon>
        <taxon>Spiralia</taxon>
        <taxon>Lophotrochozoa</taxon>
        <taxon>Annelida</taxon>
        <taxon>Polychaeta</taxon>
        <taxon>Sedentaria</taxon>
        <taxon>Canalipalpata</taxon>
        <taxon>Sabellida</taxon>
        <taxon>Siboglinidae</taxon>
        <taxon>Ridgeia</taxon>
    </lineage>
</organism>
<dbReference type="GO" id="GO:0005634">
    <property type="term" value="C:nucleus"/>
    <property type="evidence" value="ECO:0007669"/>
    <property type="project" value="TreeGrafter"/>
</dbReference>
<dbReference type="InterPro" id="IPR011598">
    <property type="entry name" value="bHLH_dom"/>
</dbReference>
<evidence type="ECO:0000256" key="6">
    <source>
        <dbReference type="ARBA" id="ARBA00023163"/>
    </source>
</evidence>
<reference evidence="10" key="1">
    <citation type="journal article" date="2023" name="Mol. Biol. Evol.">
        <title>Third-Generation Sequencing Reveals the Adaptive Role of the Epigenome in Three Deep-Sea Polychaetes.</title>
        <authorList>
            <person name="Perez M."/>
            <person name="Aroh O."/>
            <person name="Sun Y."/>
            <person name="Lan Y."/>
            <person name="Juniper S.K."/>
            <person name="Young C.R."/>
            <person name="Angers B."/>
            <person name="Qian P.Y."/>
        </authorList>
    </citation>
    <scope>NUCLEOTIDE SEQUENCE</scope>
    <source>
        <strain evidence="10">R07B-5</strain>
    </source>
</reference>
<evidence type="ECO:0000313" key="11">
    <source>
        <dbReference type="Proteomes" id="UP001209878"/>
    </source>
</evidence>
<dbReference type="InterPro" id="IPR036638">
    <property type="entry name" value="HLH_DNA-bd_sf"/>
</dbReference>
<dbReference type="GO" id="GO:0070888">
    <property type="term" value="F:E-box binding"/>
    <property type="evidence" value="ECO:0007669"/>
    <property type="project" value="TreeGrafter"/>
</dbReference>
<feature type="domain" description="BHLH" evidence="9">
    <location>
        <begin position="77"/>
        <end position="129"/>
    </location>
</feature>
<keyword evidence="3" id="KW-0524">Neurogenesis</keyword>
<sequence>MPGMDSAARNWSDVEGSYDTTSDRSVDVVSDDGSCSSGPLSIESYSPGDDVCRRGKTHAKCRTKDKNPTVVLKLKRTRRLKANDRERNRMHSLNSALETLRTILPTFTDDAKLTKIETLRFAHNYIWALTEFLNPNDSTSVTSPPSDGVLNSTETMANSLAQFRANFLANTRPVAEPETMTTMDDSYLRAAGDVPEQLSPKQKNATDYANVCQGGYLAPKTMQAVGSPLHALVNHPQYRRPCIGQVDYLLSNPNNAEWQSDTFSTQCAGDSGYSKLQQYNFFSDSLREQIYKNML</sequence>
<name>A0AAD9ULK8_RIDPI</name>
<keyword evidence="2" id="KW-0221">Differentiation</keyword>
<keyword evidence="4" id="KW-0805">Transcription regulation</keyword>
<evidence type="ECO:0000259" key="9">
    <source>
        <dbReference type="PROSITE" id="PS50888"/>
    </source>
</evidence>
<dbReference type="CDD" id="cd11428">
    <property type="entry name" value="bHLH_TS_NGN"/>
    <property type="match status" value="1"/>
</dbReference>
<evidence type="ECO:0000256" key="2">
    <source>
        <dbReference type="ARBA" id="ARBA00022782"/>
    </source>
</evidence>
<keyword evidence="6" id="KW-0804">Transcription</keyword>
<evidence type="ECO:0000256" key="3">
    <source>
        <dbReference type="ARBA" id="ARBA00022902"/>
    </source>
</evidence>
<keyword evidence="1" id="KW-0217">Developmental protein</keyword>
<keyword evidence="11" id="KW-1185">Reference proteome</keyword>
<dbReference type="PANTHER" id="PTHR19290:SF163">
    <property type="entry name" value="BASIC HELIX-LOOP-HELIX NEURAL TRANSCRIPTION FACTOR TAP"/>
    <property type="match status" value="1"/>
</dbReference>
<dbReference type="InterPro" id="IPR050359">
    <property type="entry name" value="bHLH_transcription_factors"/>
</dbReference>
<evidence type="ECO:0000256" key="7">
    <source>
        <dbReference type="ARBA" id="ARBA00023242"/>
    </source>
</evidence>
<comment type="caution">
    <text evidence="10">The sequence shown here is derived from an EMBL/GenBank/DDBJ whole genome shotgun (WGS) entry which is preliminary data.</text>
</comment>
<dbReference type="GO" id="GO:0007423">
    <property type="term" value="P:sensory organ development"/>
    <property type="evidence" value="ECO:0007669"/>
    <property type="project" value="TreeGrafter"/>
</dbReference>
<evidence type="ECO:0000256" key="4">
    <source>
        <dbReference type="ARBA" id="ARBA00023015"/>
    </source>
</evidence>
<evidence type="ECO:0000256" key="5">
    <source>
        <dbReference type="ARBA" id="ARBA00023125"/>
    </source>
</evidence>
<dbReference type="GO" id="GO:0046983">
    <property type="term" value="F:protein dimerization activity"/>
    <property type="evidence" value="ECO:0007669"/>
    <property type="project" value="InterPro"/>
</dbReference>
<accession>A0AAD9ULK8</accession>
<dbReference type="GO" id="GO:0061564">
    <property type="term" value="P:axon development"/>
    <property type="evidence" value="ECO:0007669"/>
    <property type="project" value="TreeGrafter"/>
</dbReference>
<dbReference type="SMART" id="SM00353">
    <property type="entry name" value="HLH"/>
    <property type="match status" value="1"/>
</dbReference>
<evidence type="ECO:0000313" key="10">
    <source>
        <dbReference type="EMBL" id="KAK2193765.1"/>
    </source>
</evidence>